<name>A0A2R9ST87_9BACL</name>
<sequence length="259" mass="26646">MRRIFCILMVFVLWIGTFPFQAFGYLQVGMSGDGSAGNPYIITTLDQLNAVRNDLDAHYRLGADIDASDTASWNNGEGFIPIGTVGIIHSEFNGSLDGAGYVIRNLTIHRPHADVAGLFGVMGSSGVLEDVALEGGSITGKLDVGGLTGRNYGRVDRSFVTGTVSSNEGIVGGVAGYNGIDGEITFSYSTGDVSGVTYVGGLVGRNDGKVSNSYATGTISGTSIIGGLVGDNEGGEIIRSYAAGAVSGSAEHGGRTSRV</sequence>
<proteinExistence type="predicted"/>
<organism evidence="2 3">
    <name type="scientific">Paenibacillus vortex V453</name>
    <dbReference type="NCBI Taxonomy" id="715225"/>
    <lineage>
        <taxon>Bacteria</taxon>
        <taxon>Bacillati</taxon>
        <taxon>Bacillota</taxon>
        <taxon>Bacilli</taxon>
        <taxon>Bacillales</taxon>
        <taxon>Paenibacillaceae</taxon>
        <taxon>Paenibacillus</taxon>
    </lineage>
</organism>
<dbReference type="EMBL" id="ADHJ01000025">
    <property type="protein sequence ID" value="EFU40595.1"/>
    <property type="molecule type" value="Genomic_DNA"/>
</dbReference>
<accession>A0A2R9ST87</accession>
<gene>
    <name evidence="2" type="ORF">PVOR_16974</name>
</gene>
<reference evidence="2 3" key="1">
    <citation type="journal article" date="2010" name="BMC Genomics">
        <title>Genome sequence of the pattern forming Paenibacillus vortex bacterium reveals potential for thriving in complex environments.</title>
        <authorList>
            <person name="Sirota-Madi A."/>
            <person name="Olender T."/>
            <person name="Helman Y."/>
            <person name="Ingham C."/>
            <person name="Brainis I."/>
            <person name="Roth D."/>
            <person name="Hagi E."/>
            <person name="Brodsky L."/>
            <person name="Leshkowitz D."/>
            <person name="Galatenko V."/>
            <person name="Nikolaev V."/>
            <person name="Mugasimangalam R.C."/>
            <person name="Bransburg-Zabary S."/>
            <person name="Gutnick D.L."/>
            <person name="Lancet D."/>
            <person name="Ben-Jacob E."/>
        </authorList>
    </citation>
    <scope>NUCLEOTIDE SEQUENCE [LARGE SCALE GENOMIC DNA]</scope>
    <source>
        <strain evidence="2 3">V453</strain>
    </source>
</reference>
<evidence type="ECO:0000313" key="2">
    <source>
        <dbReference type="EMBL" id="EFU40595.1"/>
    </source>
</evidence>
<evidence type="ECO:0000259" key="1">
    <source>
        <dbReference type="Pfam" id="PF07581"/>
    </source>
</evidence>
<dbReference type="AlphaFoldDB" id="A0A2R9ST87"/>
<dbReference type="KEGG" id="pvo:PVOR_16974"/>
<evidence type="ECO:0000313" key="3">
    <source>
        <dbReference type="Proteomes" id="UP000003094"/>
    </source>
</evidence>
<dbReference type="InterPro" id="IPR011493">
    <property type="entry name" value="GLUG"/>
</dbReference>
<dbReference type="Pfam" id="PF07581">
    <property type="entry name" value="Glug"/>
    <property type="match status" value="1"/>
</dbReference>
<dbReference type="Gene3D" id="2.160.20.110">
    <property type="match status" value="1"/>
</dbReference>
<keyword evidence="3" id="KW-1185">Reference proteome</keyword>
<feature type="domain" description="GLUG" evidence="1">
    <location>
        <begin position="196"/>
        <end position="220"/>
    </location>
</feature>
<comment type="caution">
    <text evidence="2">The sequence shown here is derived from an EMBL/GenBank/DDBJ whole genome shotgun (WGS) entry which is preliminary data.</text>
</comment>
<dbReference type="Proteomes" id="UP000003094">
    <property type="component" value="Unassembled WGS sequence"/>
</dbReference>
<protein>
    <submittedName>
        <fullName evidence="2">GLUG domain protein</fullName>
    </submittedName>
</protein>